<comment type="caution">
    <text evidence="2">The sequence shown here is derived from an EMBL/GenBank/DDBJ whole genome shotgun (WGS) entry which is preliminary data.</text>
</comment>
<evidence type="ECO:0000313" key="2">
    <source>
        <dbReference type="EMBL" id="MBD7985860.1"/>
    </source>
</evidence>
<organism evidence="2 3">
    <name type="scientific">Sporosarcina quadrami</name>
    <dbReference type="NCBI Taxonomy" id="2762234"/>
    <lineage>
        <taxon>Bacteria</taxon>
        <taxon>Bacillati</taxon>
        <taxon>Bacillota</taxon>
        <taxon>Bacilli</taxon>
        <taxon>Bacillales</taxon>
        <taxon>Caryophanaceae</taxon>
        <taxon>Sporosarcina</taxon>
    </lineage>
</organism>
<evidence type="ECO:0000313" key="3">
    <source>
        <dbReference type="Proteomes" id="UP000626786"/>
    </source>
</evidence>
<feature type="transmembrane region" description="Helical" evidence="1">
    <location>
        <begin position="77"/>
        <end position="99"/>
    </location>
</feature>
<name>A0ABR8UDF2_9BACL</name>
<dbReference type="EMBL" id="JACSQN010000016">
    <property type="protein sequence ID" value="MBD7985860.1"/>
    <property type="molecule type" value="Genomic_DNA"/>
</dbReference>
<accession>A0ABR8UDF2</accession>
<protein>
    <submittedName>
        <fullName evidence="2">DUF3796 domain-containing protein</fullName>
    </submittedName>
</protein>
<feature type="transmembrane region" description="Helical" evidence="1">
    <location>
        <begin position="6"/>
        <end position="28"/>
    </location>
</feature>
<sequence>MYEGFDIWSFLVGLPLGLTIWAVMYYFVWKKGKKERIFDERYQNIHRHARSISWKVMTGALLIAWIIVMIVEGPRLAFFIITALWIIHMISWGIGAFIVNEKY</sequence>
<dbReference type="Pfam" id="PF09946">
    <property type="entry name" value="DUF2178"/>
    <property type="match status" value="1"/>
</dbReference>
<feature type="transmembrane region" description="Helical" evidence="1">
    <location>
        <begin position="52"/>
        <end position="71"/>
    </location>
</feature>
<reference evidence="2 3" key="1">
    <citation type="submission" date="2020-08" db="EMBL/GenBank/DDBJ databases">
        <title>A Genomic Blueprint of the Chicken Gut Microbiome.</title>
        <authorList>
            <person name="Gilroy R."/>
            <person name="Ravi A."/>
            <person name="Getino M."/>
            <person name="Pursley I."/>
            <person name="Horton D.L."/>
            <person name="Alikhan N.-F."/>
            <person name="Baker D."/>
            <person name="Gharbi K."/>
            <person name="Hall N."/>
            <person name="Watson M."/>
            <person name="Adriaenssens E.M."/>
            <person name="Foster-Nyarko E."/>
            <person name="Jarju S."/>
            <person name="Secka A."/>
            <person name="Antonio M."/>
            <person name="Oren A."/>
            <person name="Chaudhuri R."/>
            <person name="La Ragione R.M."/>
            <person name="Hildebrand F."/>
            <person name="Pallen M.J."/>
        </authorList>
    </citation>
    <scope>NUCLEOTIDE SEQUENCE [LARGE SCALE GENOMIC DNA]</scope>
    <source>
        <strain evidence="2 3">Sa2YVA2</strain>
    </source>
</reference>
<keyword evidence="1" id="KW-1133">Transmembrane helix</keyword>
<proteinExistence type="predicted"/>
<keyword evidence="3" id="KW-1185">Reference proteome</keyword>
<dbReference type="InterPro" id="IPR019235">
    <property type="entry name" value="DUF2178_TM"/>
</dbReference>
<keyword evidence="1" id="KW-0812">Transmembrane</keyword>
<evidence type="ECO:0000256" key="1">
    <source>
        <dbReference type="SAM" id="Phobius"/>
    </source>
</evidence>
<dbReference type="Proteomes" id="UP000626786">
    <property type="component" value="Unassembled WGS sequence"/>
</dbReference>
<dbReference type="RefSeq" id="WP_191695685.1">
    <property type="nucleotide sequence ID" value="NZ_JACSQN010000016.1"/>
</dbReference>
<gene>
    <name evidence="2" type="ORF">H9649_14905</name>
</gene>
<keyword evidence="1" id="KW-0472">Membrane</keyword>